<keyword evidence="2 4" id="KW-0169">Cobalamin biosynthesis</keyword>
<evidence type="ECO:0000259" key="5">
    <source>
        <dbReference type="Pfam" id="PF01656"/>
    </source>
</evidence>
<feature type="domain" description="CobQ/CobB/MinD/ParA nucleotide binding" evidence="5">
    <location>
        <begin position="5"/>
        <end position="231"/>
    </location>
</feature>
<dbReference type="Gene3D" id="3.40.50.300">
    <property type="entry name" value="P-loop containing nucleotide triphosphate hydrolases"/>
    <property type="match status" value="1"/>
</dbReference>
<comment type="similarity">
    <text evidence="4">Belongs to the CobB/CobQ family. CobQ subfamily.</text>
</comment>
<reference evidence="7 8" key="1">
    <citation type="submission" date="2016-01" db="EMBL/GenBank/DDBJ databases">
        <authorList>
            <person name="Oliw E.H."/>
        </authorList>
    </citation>
    <scope>NUCLEOTIDE SEQUENCE [LARGE SCALE GENOMIC DNA]</scope>
    <source>
        <strain evidence="7 8">CMW7756B</strain>
    </source>
</reference>
<dbReference type="InterPro" id="IPR033949">
    <property type="entry name" value="CobQ_GATase1"/>
</dbReference>
<evidence type="ECO:0000313" key="8">
    <source>
        <dbReference type="Proteomes" id="UP000070226"/>
    </source>
</evidence>
<dbReference type="STRING" id="39777.B7L28_04395"/>
<proteinExistence type="inferred from homology"/>
<feature type="domain" description="CobB/CobQ-like glutamine amidotransferase" evidence="6">
    <location>
        <begin position="253"/>
        <end position="453"/>
    </location>
</feature>
<feature type="active site" description="Nucleophile" evidence="4">
    <location>
        <position position="332"/>
    </location>
</feature>
<dbReference type="GO" id="GO:0015420">
    <property type="term" value="F:ABC-type vitamin B12 transporter activity"/>
    <property type="evidence" value="ECO:0007669"/>
    <property type="project" value="UniProtKB-UniRule"/>
</dbReference>
<evidence type="ECO:0000259" key="6">
    <source>
        <dbReference type="Pfam" id="PF07685"/>
    </source>
</evidence>
<evidence type="ECO:0000256" key="2">
    <source>
        <dbReference type="ARBA" id="ARBA00022573"/>
    </source>
</evidence>
<dbReference type="Proteomes" id="UP000070226">
    <property type="component" value="Unassembled WGS sequence"/>
</dbReference>
<dbReference type="PROSITE" id="PS51273">
    <property type="entry name" value="GATASE_TYPE_1"/>
    <property type="match status" value="1"/>
</dbReference>
<evidence type="ECO:0000313" key="7">
    <source>
        <dbReference type="EMBL" id="KXA65311.1"/>
    </source>
</evidence>
<protein>
    <recommendedName>
        <fullName evidence="4">Cobyric acid synthase</fullName>
    </recommendedName>
</protein>
<dbReference type="CDD" id="cd05389">
    <property type="entry name" value="CobQ_N"/>
    <property type="match status" value="1"/>
</dbReference>
<dbReference type="UniPathway" id="UPA00148"/>
<dbReference type="HAMAP" id="MF_00028">
    <property type="entry name" value="CobQ"/>
    <property type="match status" value="1"/>
</dbReference>
<comment type="pathway">
    <text evidence="1 4">Cofactor biosynthesis; adenosylcobalamin biosynthesis.</text>
</comment>
<dbReference type="InterPro" id="IPR002586">
    <property type="entry name" value="CobQ/CobB/MinD/ParA_Nub-bd_dom"/>
</dbReference>
<dbReference type="Pfam" id="PF07685">
    <property type="entry name" value="GATase_3"/>
    <property type="match status" value="1"/>
</dbReference>
<keyword evidence="3 4" id="KW-0315">Glutamine amidotransferase</keyword>
<dbReference type="RefSeq" id="WP_060807143.1">
    <property type="nucleotide sequence ID" value="NZ_KQ958054.1"/>
</dbReference>
<organism evidence="7">
    <name type="scientific">Veillonella atypica</name>
    <dbReference type="NCBI Taxonomy" id="39777"/>
    <lineage>
        <taxon>Bacteria</taxon>
        <taxon>Bacillati</taxon>
        <taxon>Bacillota</taxon>
        <taxon>Negativicutes</taxon>
        <taxon>Veillonellales</taxon>
        <taxon>Veillonellaceae</taxon>
        <taxon>Veillonella</taxon>
    </lineage>
</organism>
<dbReference type="SUPFAM" id="SSF52317">
    <property type="entry name" value="Class I glutamine amidotransferase-like"/>
    <property type="match status" value="1"/>
</dbReference>
<dbReference type="PROSITE" id="PS51274">
    <property type="entry name" value="GATASE_COBBQ"/>
    <property type="match status" value="1"/>
</dbReference>
<dbReference type="Gene3D" id="3.40.50.880">
    <property type="match status" value="1"/>
</dbReference>
<feature type="active site" evidence="4">
    <location>
        <position position="445"/>
    </location>
</feature>
<comment type="caution">
    <text evidence="7">The sequence shown here is derived from an EMBL/GenBank/DDBJ whole genome shotgun (WGS) entry which is preliminary data.</text>
</comment>
<gene>
    <name evidence="4" type="primary">cobQ</name>
    <name evidence="7" type="ORF">HMPREF3233_00312</name>
</gene>
<comment type="function">
    <text evidence="4">Catalyzes amidations at positions B, D, E, and G on adenosylcobyrinic A,C-diamide. NH(2) groups are provided by glutamine, and one molecule of ATP is hydrogenolyzed for each amidation.</text>
</comment>
<dbReference type="AlphaFoldDB" id="A0A133S6M3"/>
<dbReference type="GO" id="GO:0003824">
    <property type="term" value="F:catalytic activity"/>
    <property type="evidence" value="ECO:0007669"/>
    <property type="project" value="InterPro"/>
</dbReference>
<dbReference type="InterPro" id="IPR027417">
    <property type="entry name" value="P-loop_NTPase"/>
</dbReference>
<dbReference type="PANTHER" id="PTHR21343:SF1">
    <property type="entry name" value="COBYRIC ACID SYNTHASE"/>
    <property type="match status" value="1"/>
</dbReference>
<dbReference type="EMBL" id="LRQT01000006">
    <property type="protein sequence ID" value="KXA65311.1"/>
    <property type="molecule type" value="Genomic_DNA"/>
</dbReference>
<dbReference type="NCBIfam" id="TIGR00313">
    <property type="entry name" value="cobQ"/>
    <property type="match status" value="1"/>
</dbReference>
<evidence type="ECO:0000256" key="1">
    <source>
        <dbReference type="ARBA" id="ARBA00004953"/>
    </source>
</evidence>
<evidence type="ECO:0000256" key="4">
    <source>
        <dbReference type="HAMAP-Rule" id="MF_00028"/>
    </source>
</evidence>
<dbReference type="PANTHER" id="PTHR21343">
    <property type="entry name" value="DETHIOBIOTIN SYNTHETASE"/>
    <property type="match status" value="1"/>
</dbReference>
<dbReference type="InterPro" id="IPR011698">
    <property type="entry name" value="GATase_3"/>
</dbReference>
<name>A0A133S6M3_9FIRM</name>
<dbReference type="PATRIC" id="fig|39777.7.peg.303"/>
<dbReference type="SUPFAM" id="SSF52540">
    <property type="entry name" value="P-loop containing nucleoside triphosphate hydrolases"/>
    <property type="match status" value="1"/>
</dbReference>
<evidence type="ECO:0000256" key="3">
    <source>
        <dbReference type="ARBA" id="ARBA00022962"/>
    </source>
</evidence>
<dbReference type="NCBIfam" id="NF001989">
    <property type="entry name" value="PRK00784.1"/>
    <property type="match status" value="1"/>
</dbReference>
<dbReference type="Pfam" id="PF01656">
    <property type="entry name" value="CbiA"/>
    <property type="match status" value="1"/>
</dbReference>
<dbReference type="InterPro" id="IPR047045">
    <property type="entry name" value="CobQ_N"/>
</dbReference>
<dbReference type="InterPro" id="IPR004459">
    <property type="entry name" value="CobQ_synth"/>
</dbReference>
<dbReference type="InterPro" id="IPR029062">
    <property type="entry name" value="Class_I_gatase-like"/>
</dbReference>
<dbReference type="CDD" id="cd01750">
    <property type="entry name" value="GATase1_CobQ"/>
    <property type="match status" value="1"/>
</dbReference>
<accession>A0A133S6M3</accession>
<sequence length="508" mass="56063">MAKKIMFQGTSSNVGKSILCTALCRILYRMGYKTVPFKAQNMALNSYVTKWGDEIGRAQVAQAEAAGIDPIVQMNPVLLKPTGNQSSQVVLMGKPVGVYSAKEYHTHYSLTALDKVKESIAFLDENFEMIVIEGAGSPAEVNLKANDIVNMRIAKMTQAPVFLIADIDRGGAIASIVGTLELLEPEERDLIKGIVINKFRGDIKLLEPALTFIEEKTGKKVVGVIPAIENLDIDEEDSVALENKKNVGSKDIQIAVIQTPKISNFTDFDALNYEPDVSVRFIGSGDVIGTPDLIILPGSKNTLADLTYLKNSGLANEIKELAEKGTPVIGICGGNQMLGTAIYDPHHMEGDIEESEGLGLVNSTTTMKDQKTTHQVTFDVENLHFLNGTFSGSELVGYEIHMGDTTPNDDTVKRCFTITKRSEIPITVVDGFIDGRHQVMGTYIHGVFDNDEFRRFIINQLRLRKGLDETPVVFHYFEHKNNAYNRLADIVEEHLDMDYIMTLLKDNG</sequence>
<dbReference type="GO" id="GO:0009236">
    <property type="term" value="P:cobalamin biosynthetic process"/>
    <property type="evidence" value="ECO:0007669"/>
    <property type="project" value="UniProtKB-UniRule"/>
</dbReference>